<reference evidence="1 2" key="1">
    <citation type="submission" date="2016-10" db="EMBL/GenBank/DDBJ databases">
        <authorList>
            <person name="de Groot N.N."/>
        </authorList>
    </citation>
    <scope>NUCLEOTIDE SEQUENCE [LARGE SCALE GENOMIC DNA]</scope>
    <source>
        <strain evidence="1 2">DSM 15230</strain>
    </source>
</reference>
<dbReference type="InterPro" id="IPR041492">
    <property type="entry name" value="HAD_2"/>
</dbReference>
<dbReference type="SUPFAM" id="SSF56784">
    <property type="entry name" value="HAD-like"/>
    <property type="match status" value="1"/>
</dbReference>
<dbReference type="OrthoDB" id="9816564at2"/>
<dbReference type="InterPro" id="IPR023214">
    <property type="entry name" value="HAD_sf"/>
</dbReference>
<dbReference type="Proteomes" id="UP000199689">
    <property type="component" value="Unassembled WGS sequence"/>
</dbReference>
<dbReference type="STRING" id="209880.SAMN02910343_00503"/>
<dbReference type="GeneID" id="87755546"/>
<gene>
    <name evidence="1" type="ORF">SAMN02910343_00503</name>
</gene>
<dbReference type="AlphaFoldDB" id="A0A1G5VB20"/>
<name>A0A1G5VB20_9FIRM</name>
<keyword evidence="2" id="KW-1185">Reference proteome</keyword>
<dbReference type="Gene3D" id="3.40.50.1000">
    <property type="entry name" value="HAD superfamily/HAD-like"/>
    <property type="match status" value="1"/>
</dbReference>
<accession>A0A1G5VB20</accession>
<proteinExistence type="predicted"/>
<dbReference type="EMBL" id="FMXA01000005">
    <property type="protein sequence ID" value="SDA42596.1"/>
    <property type="molecule type" value="Genomic_DNA"/>
</dbReference>
<sequence length="656" mass="76862">MINFDHIKEIIDRSSLISFDLFDTLIKRDCYKPTELFVFLEQKINQRYKIESHFSSKRIQAEINARNNSEAEEVSLDEIYDELSFDTEVVPKVQIQQWEEEYEYKVCQWNPLMKPVYEYCMNQGKRIFIVTDIYLPEKLIKNILRKLNIQYDALYVSSTLKKTKSNQTLFQKMLTETGIQPSDIVHIGDNQKSDYLMPKKLGIQAINIPKDVRLNILLNNKLYKTNSRYADLCSFINNHADTHSWNALNVEKISDFFSEVGYEAQGPVLYGYVNWLQERFQKDGIEKVFFLARDGQLMQTAYRKLKDPIPNKYMYASRKALIIPSLWMNPSIRGIKNAIYWGECGTISSFLKKIGLDPKKFDNIYTEAGFSLENTYEYEELWENPNFQDIFVKHIKQKMISHSHETYNLLLKYLKQLDFSGKVAVVDIGWFGHMQAALEKIVQEAHIPVEIHGYYLGLRPESSILNHLHAKGYLFDVNHYQGLENLEKTFNAIVEILFTADHGTTKGYTEKEGTIVPVLGKWEYGESSSYINDFRMIQACQKGALSFIDDMKEAKIYFPFRFNPDVIFANWMQLGIHPSLKIAELFGNLHFMDDDVRCLAKPEKNAGFYFFHPHTFLKEFRNAFWRKGFVTRTLGDHLLFTGMYDVAKKIYHMVRK</sequence>
<dbReference type="InterPro" id="IPR006439">
    <property type="entry name" value="HAD-SF_hydro_IA"/>
</dbReference>
<organism evidence="1 2">
    <name type="scientific">Allisonella histaminiformans</name>
    <dbReference type="NCBI Taxonomy" id="209880"/>
    <lineage>
        <taxon>Bacteria</taxon>
        <taxon>Bacillati</taxon>
        <taxon>Bacillota</taxon>
        <taxon>Negativicutes</taxon>
        <taxon>Veillonellales</taxon>
        <taxon>Veillonellaceae</taxon>
        <taxon>Allisonella</taxon>
    </lineage>
</organism>
<protein>
    <submittedName>
        <fullName evidence="1">Haloacid dehalogenase superfamily, subfamily IA, variant 1 with third motif having Dx(3-4)D or Dx(3-4)E</fullName>
    </submittedName>
</protein>
<dbReference type="RefSeq" id="WP_091363492.1">
    <property type="nucleotide sequence ID" value="NZ_FMXA01000005.1"/>
</dbReference>
<evidence type="ECO:0000313" key="1">
    <source>
        <dbReference type="EMBL" id="SDA42596.1"/>
    </source>
</evidence>
<dbReference type="Pfam" id="PF13419">
    <property type="entry name" value="HAD_2"/>
    <property type="match status" value="1"/>
</dbReference>
<dbReference type="InterPro" id="IPR036412">
    <property type="entry name" value="HAD-like_sf"/>
</dbReference>
<dbReference type="Gene3D" id="1.10.150.400">
    <property type="match status" value="1"/>
</dbReference>
<dbReference type="NCBIfam" id="TIGR01549">
    <property type="entry name" value="HAD-SF-IA-v1"/>
    <property type="match status" value="1"/>
</dbReference>
<evidence type="ECO:0000313" key="2">
    <source>
        <dbReference type="Proteomes" id="UP000199689"/>
    </source>
</evidence>